<evidence type="ECO:0000256" key="6">
    <source>
        <dbReference type="ARBA" id="ARBA00022723"/>
    </source>
</evidence>
<evidence type="ECO:0000256" key="4">
    <source>
        <dbReference type="ARBA" id="ARBA00022490"/>
    </source>
</evidence>
<dbReference type="GO" id="GO:0005737">
    <property type="term" value="C:cytoplasm"/>
    <property type="evidence" value="ECO:0007669"/>
    <property type="project" value="UniProtKB-SubCell"/>
</dbReference>
<keyword evidence="5" id="KW-0819">tRNA processing</keyword>
<keyword evidence="9" id="KW-0460">Magnesium</keyword>
<dbReference type="AlphaFoldDB" id="A0A9X7W3P0"/>
<dbReference type="InterPro" id="IPR003442">
    <property type="entry name" value="T6A_TsaE"/>
</dbReference>
<organism evidence="11 12">
    <name type="scientific">Alicyclobacillus mengziensis</name>
    <dbReference type="NCBI Taxonomy" id="2931921"/>
    <lineage>
        <taxon>Bacteria</taxon>
        <taxon>Bacillati</taxon>
        <taxon>Bacillota</taxon>
        <taxon>Bacilli</taxon>
        <taxon>Bacillales</taxon>
        <taxon>Alicyclobacillaceae</taxon>
        <taxon>Alicyclobacillus</taxon>
    </lineage>
</organism>
<dbReference type="EMBL" id="CP071182">
    <property type="protein sequence ID" value="QSO50049.1"/>
    <property type="molecule type" value="Genomic_DNA"/>
</dbReference>
<comment type="similarity">
    <text evidence="2">Belongs to the TsaE family.</text>
</comment>
<dbReference type="KEGG" id="afx:JZ786_21650"/>
<evidence type="ECO:0000313" key="11">
    <source>
        <dbReference type="EMBL" id="QSO50049.1"/>
    </source>
</evidence>
<name>A0A9X7W3P0_9BACL</name>
<dbReference type="Proteomes" id="UP000663505">
    <property type="component" value="Chromosome"/>
</dbReference>
<comment type="subcellular location">
    <subcellularLocation>
        <location evidence="1">Cytoplasm</location>
    </subcellularLocation>
</comment>
<keyword evidence="6" id="KW-0479">Metal-binding</keyword>
<evidence type="ECO:0000313" key="12">
    <source>
        <dbReference type="Proteomes" id="UP000663505"/>
    </source>
</evidence>
<dbReference type="PANTHER" id="PTHR33540:SF2">
    <property type="entry name" value="TRNA THREONYLCARBAMOYLADENOSINE BIOSYNTHESIS PROTEIN TSAE"/>
    <property type="match status" value="1"/>
</dbReference>
<protein>
    <recommendedName>
        <fullName evidence="3">tRNA threonylcarbamoyladenosine biosynthesis protein TsaE</fullName>
    </recommendedName>
    <alternativeName>
        <fullName evidence="10">t(6)A37 threonylcarbamoyladenosine biosynthesis protein TsaE</fullName>
    </alternativeName>
</protein>
<dbReference type="PANTHER" id="PTHR33540">
    <property type="entry name" value="TRNA THREONYLCARBAMOYLADENOSINE BIOSYNTHESIS PROTEIN TSAE"/>
    <property type="match status" value="1"/>
</dbReference>
<dbReference type="SUPFAM" id="SSF52540">
    <property type="entry name" value="P-loop containing nucleoside triphosphate hydrolases"/>
    <property type="match status" value="1"/>
</dbReference>
<evidence type="ECO:0000256" key="5">
    <source>
        <dbReference type="ARBA" id="ARBA00022694"/>
    </source>
</evidence>
<gene>
    <name evidence="11" type="primary">tsaE</name>
    <name evidence="11" type="ORF">JZ786_21650</name>
</gene>
<accession>A0A9X7W3P0</accession>
<dbReference type="InterPro" id="IPR027417">
    <property type="entry name" value="P-loop_NTPase"/>
</dbReference>
<evidence type="ECO:0000256" key="9">
    <source>
        <dbReference type="ARBA" id="ARBA00022842"/>
    </source>
</evidence>
<keyword evidence="12" id="KW-1185">Reference proteome</keyword>
<dbReference type="GO" id="GO:0005524">
    <property type="term" value="F:ATP binding"/>
    <property type="evidence" value="ECO:0007669"/>
    <property type="project" value="UniProtKB-KW"/>
</dbReference>
<dbReference type="NCBIfam" id="TIGR00150">
    <property type="entry name" value="T6A_YjeE"/>
    <property type="match status" value="1"/>
</dbReference>
<dbReference type="Gene3D" id="3.40.50.300">
    <property type="entry name" value="P-loop containing nucleotide triphosphate hydrolases"/>
    <property type="match status" value="1"/>
</dbReference>
<proteinExistence type="inferred from homology"/>
<evidence type="ECO:0000256" key="10">
    <source>
        <dbReference type="ARBA" id="ARBA00032441"/>
    </source>
</evidence>
<dbReference type="Pfam" id="PF02367">
    <property type="entry name" value="TsaE"/>
    <property type="match status" value="1"/>
</dbReference>
<keyword evidence="8" id="KW-0067">ATP-binding</keyword>
<keyword evidence="7" id="KW-0547">Nucleotide-binding</keyword>
<evidence type="ECO:0000256" key="7">
    <source>
        <dbReference type="ARBA" id="ARBA00022741"/>
    </source>
</evidence>
<evidence type="ECO:0000256" key="2">
    <source>
        <dbReference type="ARBA" id="ARBA00007599"/>
    </source>
</evidence>
<reference evidence="11 12" key="1">
    <citation type="submission" date="2021-02" db="EMBL/GenBank/DDBJ databases">
        <title>Alicyclobacillus curvatus sp. nov. and Alicyclobacillus mengziensis sp. nov., two acidophilic bacteria isolated from acid mine drainage.</title>
        <authorList>
            <person name="Huang Y."/>
        </authorList>
    </citation>
    <scope>NUCLEOTIDE SEQUENCE [LARGE SCALE GENOMIC DNA]</scope>
    <source>
        <strain evidence="11 12">S30H14</strain>
    </source>
</reference>
<evidence type="ECO:0000256" key="8">
    <source>
        <dbReference type="ARBA" id="ARBA00022840"/>
    </source>
</evidence>
<sequence length="166" mass="18250">MAFTTRSAAETFRLGRQLGALLQAGDVVFLTGHLGSGKTTFAKGVAQGLGVQADVTSPTFTLVSEYEGRVPLAHMDLYRLLKDTEGTTEPTTAVDFAAIGVQDYLYGDYAVLVEWPGALVEEVDDALFVDIVQPGAPKVDEREFRCKATGEKSWKRLDEWVKQWLF</sequence>
<evidence type="ECO:0000256" key="1">
    <source>
        <dbReference type="ARBA" id="ARBA00004496"/>
    </source>
</evidence>
<dbReference type="GO" id="GO:0046872">
    <property type="term" value="F:metal ion binding"/>
    <property type="evidence" value="ECO:0007669"/>
    <property type="project" value="UniProtKB-KW"/>
</dbReference>
<keyword evidence="4" id="KW-0963">Cytoplasm</keyword>
<dbReference type="GO" id="GO:0002949">
    <property type="term" value="P:tRNA threonylcarbamoyladenosine modification"/>
    <property type="evidence" value="ECO:0007669"/>
    <property type="project" value="InterPro"/>
</dbReference>
<evidence type="ECO:0000256" key="3">
    <source>
        <dbReference type="ARBA" id="ARBA00019010"/>
    </source>
</evidence>